<dbReference type="PANTHER" id="PTHR22870">
    <property type="entry name" value="REGULATOR OF CHROMOSOME CONDENSATION"/>
    <property type="match status" value="1"/>
</dbReference>
<dbReference type="Pfam" id="PF13540">
    <property type="entry name" value="RCC1_2"/>
    <property type="match status" value="2"/>
</dbReference>
<dbReference type="GO" id="GO:0005096">
    <property type="term" value="F:GTPase activator activity"/>
    <property type="evidence" value="ECO:0007669"/>
    <property type="project" value="EnsemblProtists"/>
</dbReference>
<dbReference type="Gene3D" id="1.10.8.270">
    <property type="entry name" value="putative rabgap domain of human tbc1 domain family member 14 like domains"/>
    <property type="match status" value="1"/>
</dbReference>
<proteinExistence type="predicted"/>
<feature type="repeat" description="RCC1" evidence="2">
    <location>
        <begin position="307"/>
        <end position="366"/>
    </location>
</feature>
<dbReference type="eggNOG" id="KOG1426">
    <property type="taxonomic scope" value="Eukaryota"/>
</dbReference>
<feature type="region of interest" description="Disordered" evidence="3">
    <location>
        <begin position="548"/>
        <end position="569"/>
    </location>
</feature>
<dbReference type="RefSeq" id="XP_003286069.1">
    <property type="nucleotide sequence ID" value="XM_003286021.1"/>
</dbReference>
<dbReference type="GO" id="GO:0005773">
    <property type="term" value="C:vacuole"/>
    <property type="evidence" value="ECO:0007669"/>
    <property type="project" value="UniProtKB-ARBA"/>
</dbReference>
<sequence length="1029" mass="116809">MDDDEYRYSKQCYCWGRDSHGNKTYEPEIIPELNNKFIVQLSCGSNHSLALSDGGDLYSWGSTNLNGQLGHGDSKSLYEKPKNIKKFSLIKALNGDSPIQVSTGLDFSFILTDQGSIYAWGSNIEGQLALGADPISTSLNSSSESNKSFLQPKDILTVMDSYSDNCPFFNTESPTDVMYETLTSSTSSIRSYVTISKQQNEEAAKRSAVSSSKNGGSMNPFSSVGSFFKDIIKDNGSSSSPTSSPSLSSSTSSSLSSSLDMNTLYSHLGNDFKHKGTLPLKIHSFQNICVSQISCGSNHVLCLNKQGQVYSWGNTEHGKLGHGDDFTFVSSNAKFINYPKRIKSLEATPIISISCGYSHCMVLTKDSGIMTWGKGSDGQLGTGHRHDIWSPYEIKRVIGFDEKIVQISCGYFNSFFITLEKRELYSFGWGITLGKLDDQLLPTKFIFQEPLESTNNSDYDEINGNPKYKIKQVSSGYSHTLILNENGECFSLGQGEFGQLGIPQDHPSISNDSFLKSPVLIEKLLPYYVESVQCGRWHSLAIVSNRELQKESSEKQNKKKQTHCNNKKSSTTDLEMLEEFESNLEEIERMINQTVSGYSNNKDDIFDGLQLSFEAIIGFLNENKTQEDDSIITTNDEFEKSFFFIQQDYIGNKNDHDDDEDDFSYQNKQQQSELPQEQKSKPFLDFLFKSKSPHSKTTSAFTNGIDVDSSEEQEHIIQLLLTKFLPKFDVYSKRKEWKQLWRKGFPPAIRGILWKKAIGNKLEINGALYHGLLAQLSDLQERLNKDKKEYGEGFEANLPPNLPKEYQTFIKTNNMVEVDLPRTFPQLKLFAKYGALYEQLKNMLLLFSLYSPQIGYVQGMSYLAGILCLFMDPFESFVCFTNFLNNHYFNSLFRMDIKGIVKHVKIFDFIFKNEIPKLYEKFCELGLSTEHFLLEWFMTLFTKQLPLNIVFRIWDCYIMEGESFIYSTSIGILKLCKKFILLSNFEESLNIIKSTPHDLKEDDLFDSIKSIKIHNSVKKIINLVNKDYS</sequence>
<dbReference type="InterPro" id="IPR000195">
    <property type="entry name" value="Rab-GAP-TBC_dom"/>
</dbReference>
<dbReference type="VEuPathDB" id="AmoebaDB:DICPUDRAFT_86979"/>
<dbReference type="SMART" id="SM00164">
    <property type="entry name" value="TBC"/>
    <property type="match status" value="1"/>
</dbReference>
<dbReference type="GO" id="GO:0032009">
    <property type="term" value="C:early phagosome"/>
    <property type="evidence" value="ECO:0007669"/>
    <property type="project" value="EnsemblProtists"/>
</dbReference>
<evidence type="ECO:0000256" key="3">
    <source>
        <dbReference type="SAM" id="MobiDB-lite"/>
    </source>
</evidence>
<accession>F0ZF55</accession>
<dbReference type="PROSITE" id="PS50086">
    <property type="entry name" value="TBC_RABGAP"/>
    <property type="match status" value="1"/>
</dbReference>
<name>F0ZF55_DICPU</name>
<dbReference type="eggNOG" id="KOG0941">
    <property type="taxonomic scope" value="Eukaryota"/>
</dbReference>
<feature type="compositionally biased region" description="Polar residues" evidence="3">
    <location>
        <begin position="664"/>
        <end position="675"/>
    </location>
</feature>
<dbReference type="PRINTS" id="PR00633">
    <property type="entry name" value="RCCNDNSATION"/>
</dbReference>
<dbReference type="Pfam" id="PF25390">
    <property type="entry name" value="WD40_RLD"/>
    <property type="match status" value="1"/>
</dbReference>
<dbReference type="PANTHER" id="PTHR22870:SF231">
    <property type="entry name" value="RCC1 REPEAT-CONTAINING PROTEIN DDB_G0284033-RELATED"/>
    <property type="match status" value="1"/>
</dbReference>
<keyword evidence="6" id="KW-1185">Reference proteome</keyword>
<dbReference type="GO" id="GO:0044354">
    <property type="term" value="C:macropinosome"/>
    <property type="evidence" value="ECO:0007669"/>
    <property type="project" value="EnsemblProtists"/>
</dbReference>
<reference evidence="6" key="1">
    <citation type="journal article" date="2011" name="Genome Biol.">
        <title>Comparative genomics of the social amoebae Dictyostelium discoideum and Dictyostelium purpureum.</title>
        <authorList>
            <consortium name="US DOE Joint Genome Institute (JGI-PGF)"/>
            <person name="Sucgang R."/>
            <person name="Kuo A."/>
            <person name="Tian X."/>
            <person name="Salerno W."/>
            <person name="Parikh A."/>
            <person name="Feasley C.L."/>
            <person name="Dalin E."/>
            <person name="Tu H."/>
            <person name="Huang E."/>
            <person name="Barry K."/>
            <person name="Lindquist E."/>
            <person name="Shapiro H."/>
            <person name="Bruce D."/>
            <person name="Schmutz J."/>
            <person name="Salamov A."/>
            <person name="Fey P."/>
            <person name="Gaudet P."/>
            <person name="Anjard C."/>
            <person name="Babu M.M."/>
            <person name="Basu S."/>
            <person name="Bushmanova Y."/>
            <person name="van der Wel H."/>
            <person name="Katoh-Kurasawa M."/>
            <person name="Dinh C."/>
            <person name="Coutinho P.M."/>
            <person name="Saito T."/>
            <person name="Elias M."/>
            <person name="Schaap P."/>
            <person name="Kay R.R."/>
            <person name="Henrissat B."/>
            <person name="Eichinger L."/>
            <person name="Rivero F."/>
            <person name="Putnam N.H."/>
            <person name="West C.M."/>
            <person name="Loomis W.F."/>
            <person name="Chisholm R.L."/>
            <person name="Shaulsky G."/>
            <person name="Strassmann J.E."/>
            <person name="Queller D.C."/>
            <person name="Kuspa A."/>
            <person name="Grigoriev I.V."/>
        </authorList>
    </citation>
    <scope>NUCLEOTIDE SEQUENCE [LARGE SCALE GENOMIC DNA]</scope>
    <source>
        <strain evidence="6">QSDP1</strain>
    </source>
</reference>
<dbReference type="SUPFAM" id="SSF50985">
    <property type="entry name" value="RCC1/BLIP-II"/>
    <property type="match status" value="2"/>
</dbReference>
<dbReference type="InterPro" id="IPR009091">
    <property type="entry name" value="RCC1/BLIP-II"/>
</dbReference>
<organism evidence="5 6">
    <name type="scientific">Dictyostelium purpureum</name>
    <name type="common">Slime mold</name>
    <dbReference type="NCBI Taxonomy" id="5786"/>
    <lineage>
        <taxon>Eukaryota</taxon>
        <taxon>Amoebozoa</taxon>
        <taxon>Evosea</taxon>
        <taxon>Eumycetozoa</taxon>
        <taxon>Dictyostelia</taxon>
        <taxon>Dictyosteliales</taxon>
        <taxon>Dictyosteliaceae</taxon>
        <taxon>Dictyostelium</taxon>
    </lineage>
</organism>
<dbReference type="Gene3D" id="1.10.472.80">
    <property type="entry name" value="Ypt/Rab-GAP domain of gyp1p, domain 3"/>
    <property type="match status" value="1"/>
</dbReference>
<evidence type="ECO:0000313" key="5">
    <source>
        <dbReference type="EMBL" id="EGC37416.1"/>
    </source>
</evidence>
<feature type="repeat" description="RCC1" evidence="2">
    <location>
        <begin position="55"/>
        <end position="114"/>
    </location>
</feature>
<dbReference type="PROSITE" id="PS50012">
    <property type="entry name" value="RCC1_3"/>
    <property type="match status" value="5"/>
</dbReference>
<dbReference type="InParanoid" id="F0ZF55"/>
<gene>
    <name evidence="5" type="ORF">DICPUDRAFT_86979</name>
</gene>
<dbReference type="Pfam" id="PF00566">
    <property type="entry name" value="RabGAP-TBC"/>
    <property type="match status" value="1"/>
</dbReference>
<feature type="domain" description="Rab-GAP TBC" evidence="4">
    <location>
        <begin position="744"/>
        <end position="961"/>
    </location>
</feature>
<feature type="compositionally biased region" description="Low complexity" evidence="3">
    <location>
        <begin position="237"/>
        <end position="255"/>
    </location>
</feature>
<dbReference type="GO" id="GO:0016192">
    <property type="term" value="P:vesicle-mediated transport"/>
    <property type="evidence" value="ECO:0007669"/>
    <property type="project" value="UniProtKB-ARBA"/>
</dbReference>
<dbReference type="Proteomes" id="UP000001064">
    <property type="component" value="Unassembled WGS sequence"/>
</dbReference>
<evidence type="ECO:0000256" key="2">
    <source>
        <dbReference type="PROSITE-ProRule" id="PRU00235"/>
    </source>
</evidence>
<dbReference type="InterPro" id="IPR000408">
    <property type="entry name" value="Reg_chr_condens"/>
</dbReference>
<dbReference type="SUPFAM" id="SSF47923">
    <property type="entry name" value="Ypt/Rab-GAP domain of gyp1p"/>
    <property type="match status" value="2"/>
</dbReference>
<evidence type="ECO:0000259" key="4">
    <source>
        <dbReference type="PROSITE" id="PS50086"/>
    </source>
</evidence>
<dbReference type="STRING" id="5786.F0ZF55"/>
<feature type="compositionally biased region" description="Basic residues" evidence="3">
    <location>
        <begin position="557"/>
        <end position="566"/>
    </location>
</feature>
<dbReference type="InterPro" id="IPR035969">
    <property type="entry name" value="Rab-GAP_TBC_sf"/>
</dbReference>
<dbReference type="AlphaFoldDB" id="F0ZF55"/>
<protein>
    <recommendedName>
        <fullName evidence="4">Rab-GAP TBC domain-containing protein</fullName>
    </recommendedName>
</protein>
<dbReference type="GO" id="GO:1905162">
    <property type="term" value="P:regulation of phagosome maturation"/>
    <property type="evidence" value="ECO:0007669"/>
    <property type="project" value="EnsemblProtists"/>
</dbReference>
<dbReference type="OMA" id="EHFLLEW"/>
<dbReference type="Gene3D" id="2.130.10.30">
    <property type="entry name" value="Regulator of chromosome condensation 1/beta-lactamase-inhibitor protein II"/>
    <property type="match status" value="2"/>
</dbReference>
<dbReference type="eggNOG" id="KOG2223">
    <property type="taxonomic scope" value="Eukaryota"/>
</dbReference>
<dbReference type="OrthoDB" id="294251at2759"/>
<dbReference type="InterPro" id="IPR051210">
    <property type="entry name" value="Ub_ligase/GEF_domain"/>
</dbReference>
<feature type="region of interest" description="Disordered" evidence="3">
    <location>
        <begin position="655"/>
        <end position="677"/>
    </location>
</feature>
<feature type="repeat" description="RCC1" evidence="2">
    <location>
        <begin position="10"/>
        <end position="54"/>
    </location>
</feature>
<keyword evidence="1" id="KW-0677">Repeat</keyword>
<feature type="repeat" description="RCC1" evidence="2">
    <location>
        <begin position="487"/>
        <end position="545"/>
    </location>
</feature>
<dbReference type="KEGG" id="dpp:DICPUDRAFT_86979"/>
<feature type="region of interest" description="Disordered" evidence="3">
    <location>
        <begin position="236"/>
        <end position="255"/>
    </location>
</feature>
<feature type="repeat" description="RCC1" evidence="2">
    <location>
        <begin position="367"/>
        <end position="420"/>
    </location>
</feature>
<dbReference type="GeneID" id="10499864"/>
<dbReference type="GO" id="GO:0019899">
    <property type="term" value="F:enzyme binding"/>
    <property type="evidence" value="ECO:0007669"/>
    <property type="project" value="UniProtKB-ARBA"/>
</dbReference>
<dbReference type="EMBL" id="GL871000">
    <property type="protein sequence ID" value="EGC37416.1"/>
    <property type="molecule type" value="Genomic_DNA"/>
</dbReference>
<dbReference type="FunFam" id="1.10.472.80:FF:000006">
    <property type="entry name" value="TBC1 domain family member 14"/>
    <property type="match status" value="1"/>
</dbReference>
<evidence type="ECO:0000313" key="6">
    <source>
        <dbReference type="Proteomes" id="UP000001064"/>
    </source>
</evidence>
<dbReference type="InterPro" id="IPR058923">
    <property type="entry name" value="RCC1-like_dom"/>
</dbReference>
<dbReference type="PROSITE" id="PS00626">
    <property type="entry name" value="RCC1_2"/>
    <property type="match status" value="1"/>
</dbReference>
<evidence type="ECO:0000256" key="1">
    <source>
        <dbReference type="ARBA" id="ARBA00022737"/>
    </source>
</evidence>
<dbReference type="Gene3D" id="1.10.10.750">
    <property type="entry name" value="Ypt/Rab-GAP domain of gyp1p, domain 1"/>
    <property type="match status" value="1"/>
</dbReference>